<dbReference type="InterPro" id="IPR032466">
    <property type="entry name" value="Metal_Hydrolase"/>
</dbReference>
<accession>A0A937DKA2</accession>
<dbReference type="GO" id="GO:0016787">
    <property type="term" value="F:hydrolase activity"/>
    <property type="evidence" value="ECO:0007669"/>
    <property type="project" value="InterPro"/>
</dbReference>
<feature type="chain" id="PRO_5037921273" evidence="2">
    <location>
        <begin position="20"/>
        <end position="305"/>
    </location>
</feature>
<name>A0A937DKA2_9BACT</name>
<dbReference type="PANTHER" id="PTHR21240:SF28">
    <property type="entry name" value="ISO-OROTATE DECARBOXYLASE (EUROFUNG)"/>
    <property type="match status" value="1"/>
</dbReference>
<dbReference type="InterPro" id="IPR032465">
    <property type="entry name" value="ACMSD"/>
</dbReference>
<dbReference type="InterPro" id="IPR006680">
    <property type="entry name" value="Amidohydro-rel"/>
</dbReference>
<dbReference type="RefSeq" id="WP_201921774.1">
    <property type="nucleotide sequence ID" value="NZ_JAERQG010000003.1"/>
</dbReference>
<gene>
    <name evidence="4" type="ORF">JKP34_12240</name>
</gene>
<sequence length="305" mass="34549">MNCKKLISSTLLWAFLVNAYGQGISNSSQKSVAAYTGPIIDMHMHDYSENSYGSRIAPDGTQAPVSLQVFHQALLEQIKKFKIEKAVVSTIGGEGMFKADDVIIPGYYTSEPPTDTIEFKKKIESGAIQVFGEIGAVYGGFTLSDPAFDHFLKICERYEIPVGVHTGGSGMDITYQCCPNFRLKYGDPYTVEDVLAKYPKLKIYLMHAGEAYYEHALRLMTQYSQVYVDLGVILWVAEQPMDYAEAFLRKAKRYKLIDRVLYGSDQMVWPHAIEKSINTLNSYDFLTYEDKEKIFYLNAKTFLKL</sequence>
<dbReference type="GO" id="GO:0016831">
    <property type="term" value="F:carboxy-lyase activity"/>
    <property type="evidence" value="ECO:0007669"/>
    <property type="project" value="InterPro"/>
</dbReference>
<evidence type="ECO:0000256" key="2">
    <source>
        <dbReference type="SAM" id="SignalP"/>
    </source>
</evidence>
<protein>
    <submittedName>
        <fullName evidence="4">Amidohydrolase family protein</fullName>
    </submittedName>
</protein>
<dbReference type="PANTHER" id="PTHR21240">
    <property type="entry name" value="2-AMINO-3-CARBOXYLMUCONATE-6-SEMIALDEHYDE DECARBOXYLASE"/>
    <property type="match status" value="1"/>
</dbReference>
<dbReference type="GO" id="GO:0019748">
    <property type="term" value="P:secondary metabolic process"/>
    <property type="evidence" value="ECO:0007669"/>
    <property type="project" value="TreeGrafter"/>
</dbReference>
<evidence type="ECO:0000259" key="3">
    <source>
        <dbReference type="Pfam" id="PF04909"/>
    </source>
</evidence>
<reference evidence="4" key="1">
    <citation type="submission" date="2021-01" db="EMBL/GenBank/DDBJ databases">
        <title>Marivirga sp. nov., isolated from intertidal surface sediments.</title>
        <authorList>
            <person name="Zhang M."/>
        </authorList>
    </citation>
    <scope>NUCLEOTIDE SEQUENCE</scope>
    <source>
        <strain evidence="4">SM1354</strain>
    </source>
</reference>
<keyword evidence="5" id="KW-1185">Reference proteome</keyword>
<evidence type="ECO:0000256" key="1">
    <source>
        <dbReference type="ARBA" id="ARBA00023239"/>
    </source>
</evidence>
<dbReference type="SUPFAM" id="SSF51556">
    <property type="entry name" value="Metallo-dependent hydrolases"/>
    <property type="match status" value="1"/>
</dbReference>
<comment type="caution">
    <text evidence="4">The sequence shown here is derived from an EMBL/GenBank/DDBJ whole genome shotgun (WGS) entry which is preliminary data.</text>
</comment>
<dbReference type="Proteomes" id="UP000642920">
    <property type="component" value="Unassembled WGS sequence"/>
</dbReference>
<dbReference type="EMBL" id="JAERQG010000003">
    <property type="protein sequence ID" value="MBL0766026.1"/>
    <property type="molecule type" value="Genomic_DNA"/>
</dbReference>
<dbReference type="Gene3D" id="3.20.20.140">
    <property type="entry name" value="Metal-dependent hydrolases"/>
    <property type="match status" value="1"/>
</dbReference>
<feature type="signal peptide" evidence="2">
    <location>
        <begin position="1"/>
        <end position="19"/>
    </location>
</feature>
<keyword evidence="1" id="KW-0456">Lyase</keyword>
<dbReference type="AlphaFoldDB" id="A0A937DKA2"/>
<evidence type="ECO:0000313" key="5">
    <source>
        <dbReference type="Proteomes" id="UP000642920"/>
    </source>
</evidence>
<evidence type="ECO:0000313" key="4">
    <source>
        <dbReference type="EMBL" id="MBL0766026.1"/>
    </source>
</evidence>
<proteinExistence type="predicted"/>
<dbReference type="Pfam" id="PF04909">
    <property type="entry name" value="Amidohydro_2"/>
    <property type="match status" value="1"/>
</dbReference>
<dbReference type="GO" id="GO:0005737">
    <property type="term" value="C:cytoplasm"/>
    <property type="evidence" value="ECO:0007669"/>
    <property type="project" value="TreeGrafter"/>
</dbReference>
<keyword evidence="2" id="KW-0732">Signal</keyword>
<organism evidence="4 5">
    <name type="scientific">Marivirga atlantica</name>
    <dbReference type="NCBI Taxonomy" id="1548457"/>
    <lineage>
        <taxon>Bacteria</taxon>
        <taxon>Pseudomonadati</taxon>
        <taxon>Bacteroidota</taxon>
        <taxon>Cytophagia</taxon>
        <taxon>Cytophagales</taxon>
        <taxon>Marivirgaceae</taxon>
        <taxon>Marivirga</taxon>
    </lineage>
</organism>
<feature type="domain" description="Amidohydrolase-related" evidence="3">
    <location>
        <begin position="135"/>
        <end position="305"/>
    </location>
</feature>